<reference evidence="1 2" key="1">
    <citation type="submission" date="2019-03" db="EMBL/GenBank/DDBJ databases">
        <title>Genomic Encyclopedia of Type Strains, Phase IV (KMG-IV): sequencing the most valuable type-strain genomes for metagenomic binning, comparative biology and taxonomic classification.</title>
        <authorList>
            <person name="Goeker M."/>
        </authorList>
    </citation>
    <scope>NUCLEOTIDE SEQUENCE [LARGE SCALE GENOMIC DNA]</scope>
    <source>
        <strain evidence="1 2">DSM 18401</strain>
    </source>
</reference>
<sequence length="373" mass="39528">MRKGLRASMKIAFYAPLKSPDHAVPSGDRLMARQLVDCLRRAGHAVTLASELRAFCGDSDDAAAYAVLRARAAAEVERLSALWRAEGAPDLWFCYHPYYKAPDLIGPPLCKRFGIAYATAEASYSARRNIGIWRDMQARVLEAVRGAAVNIGLTARDRAGLAAAAPDAAIAPLKPFIDAAPFTSRAARPQPGHLVTVAMMRAGDKLESFRALAAALRRIEDRPWRLSVVGDGPLRAEVEALFSGFGDGRIAWLGQKSQAAVAEVLAGGALYVWPGCGEAYGLAYLEAQAAGLPVVAWRTAGVPEVVEDGETGRLTAPGDHAAYAAAIAALLDDAAERRRLAEKARARVLADHSLPAAAAALDAIVRNTVGETG</sequence>
<name>A0A4R2CVT7_SHIGR</name>
<accession>A0A4R2CVT7</accession>
<evidence type="ECO:0000313" key="2">
    <source>
        <dbReference type="Proteomes" id="UP000295351"/>
    </source>
</evidence>
<dbReference type="InterPro" id="IPR050194">
    <property type="entry name" value="Glycosyltransferase_grp1"/>
</dbReference>
<keyword evidence="1" id="KW-0808">Transferase</keyword>
<gene>
    <name evidence="1" type="ORF">EV665_108105</name>
</gene>
<comment type="caution">
    <text evidence="1">The sequence shown here is derived from an EMBL/GenBank/DDBJ whole genome shotgun (WGS) entry which is preliminary data.</text>
</comment>
<dbReference type="GO" id="GO:0016757">
    <property type="term" value="F:glycosyltransferase activity"/>
    <property type="evidence" value="ECO:0007669"/>
    <property type="project" value="TreeGrafter"/>
</dbReference>
<dbReference type="Pfam" id="PF13692">
    <property type="entry name" value="Glyco_trans_1_4"/>
    <property type="match status" value="1"/>
</dbReference>
<dbReference type="AlphaFoldDB" id="A0A4R2CVT7"/>
<dbReference type="SUPFAM" id="SSF53756">
    <property type="entry name" value="UDP-Glycosyltransferase/glycogen phosphorylase"/>
    <property type="match status" value="1"/>
</dbReference>
<dbReference type="Gene3D" id="3.40.50.2000">
    <property type="entry name" value="Glycogen Phosphorylase B"/>
    <property type="match status" value="2"/>
</dbReference>
<organism evidence="1 2">
    <name type="scientific">Shinella granuli</name>
    <dbReference type="NCBI Taxonomy" id="323621"/>
    <lineage>
        <taxon>Bacteria</taxon>
        <taxon>Pseudomonadati</taxon>
        <taxon>Pseudomonadota</taxon>
        <taxon>Alphaproteobacteria</taxon>
        <taxon>Hyphomicrobiales</taxon>
        <taxon>Rhizobiaceae</taxon>
        <taxon>Shinella</taxon>
    </lineage>
</organism>
<protein>
    <submittedName>
        <fullName evidence="1">Glycosyltransferase involved in cell wall biosynthesis</fullName>
    </submittedName>
</protein>
<dbReference type="Proteomes" id="UP000295351">
    <property type="component" value="Unassembled WGS sequence"/>
</dbReference>
<dbReference type="CDD" id="cd03801">
    <property type="entry name" value="GT4_PimA-like"/>
    <property type="match status" value="1"/>
</dbReference>
<dbReference type="PANTHER" id="PTHR45947:SF3">
    <property type="entry name" value="SULFOQUINOVOSYL TRANSFERASE SQD2"/>
    <property type="match status" value="1"/>
</dbReference>
<keyword evidence="2" id="KW-1185">Reference proteome</keyword>
<evidence type="ECO:0000313" key="1">
    <source>
        <dbReference type="EMBL" id="TCN44965.1"/>
    </source>
</evidence>
<proteinExistence type="predicted"/>
<dbReference type="PANTHER" id="PTHR45947">
    <property type="entry name" value="SULFOQUINOVOSYL TRANSFERASE SQD2"/>
    <property type="match status" value="1"/>
</dbReference>
<dbReference type="EMBL" id="SLVX01000008">
    <property type="protein sequence ID" value="TCN44965.1"/>
    <property type="molecule type" value="Genomic_DNA"/>
</dbReference>